<dbReference type="Proteomes" id="UP001524473">
    <property type="component" value="Unassembled WGS sequence"/>
</dbReference>
<evidence type="ECO:0000313" key="1">
    <source>
        <dbReference type="EMBL" id="MCQ4840713.1"/>
    </source>
</evidence>
<evidence type="ECO:0000313" key="2">
    <source>
        <dbReference type="Proteomes" id="UP001524473"/>
    </source>
</evidence>
<organism evidence="1 2">
    <name type="scientific">Neglectibacter timonensis</name>
    <dbReference type="NCBI Taxonomy" id="1776382"/>
    <lineage>
        <taxon>Bacteria</taxon>
        <taxon>Bacillati</taxon>
        <taxon>Bacillota</taxon>
        <taxon>Clostridia</taxon>
        <taxon>Eubacteriales</taxon>
        <taxon>Oscillospiraceae</taxon>
        <taxon>Neglectibacter</taxon>
    </lineage>
</organism>
<dbReference type="RefSeq" id="WP_066861282.1">
    <property type="nucleotide sequence ID" value="NZ_CABKVV010000011.1"/>
</dbReference>
<dbReference type="GeneID" id="90531429"/>
<dbReference type="EMBL" id="JANFZH010000028">
    <property type="protein sequence ID" value="MCQ4840713.1"/>
    <property type="molecule type" value="Genomic_DNA"/>
</dbReference>
<comment type="caution">
    <text evidence="1">The sequence shown here is derived from an EMBL/GenBank/DDBJ whole genome shotgun (WGS) entry which is preliminary data.</text>
</comment>
<name>A0ABT1S1A8_9FIRM</name>
<keyword evidence="2" id="KW-1185">Reference proteome</keyword>
<protein>
    <submittedName>
        <fullName evidence="1">Uncharacterized protein</fullName>
    </submittedName>
</protein>
<reference evidence="1 2" key="1">
    <citation type="submission" date="2022-06" db="EMBL/GenBank/DDBJ databases">
        <title>Isolation of gut microbiota from human fecal samples.</title>
        <authorList>
            <person name="Pamer E.G."/>
            <person name="Barat B."/>
            <person name="Waligurski E."/>
            <person name="Medina S."/>
            <person name="Paddock L."/>
            <person name="Mostad J."/>
        </authorList>
    </citation>
    <scope>NUCLEOTIDE SEQUENCE [LARGE SCALE GENOMIC DNA]</scope>
    <source>
        <strain evidence="1 2">DFI.9.73</strain>
    </source>
</reference>
<gene>
    <name evidence="1" type="ORF">NE695_12415</name>
</gene>
<sequence length="86" mass="9780">MTKSDVLQSYASWVGSPVPREIPGIPFANLDVCETDTQLVNRLFYLVPETSSGELRCFFYYEENLFTKDSKGNLNLVESSLHLFNP</sequence>
<proteinExistence type="predicted"/>
<accession>A0ABT1S1A8</accession>